<evidence type="ECO:0000256" key="6">
    <source>
        <dbReference type="ARBA" id="ARBA00022692"/>
    </source>
</evidence>
<feature type="transmembrane region" description="Helical" evidence="9">
    <location>
        <begin position="179"/>
        <end position="198"/>
    </location>
</feature>
<evidence type="ECO:0000256" key="9">
    <source>
        <dbReference type="SAM" id="Phobius"/>
    </source>
</evidence>
<dbReference type="EMBL" id="SMCQ01000009">
    <property type="protein sequence ID" value="TCV99481.1"/>
    <property type="molecule type" value="Genomic_DNA"/>
</dbReference>
<keyword evidence="7 9" id="KW-1133">Transmembrane helix</keyword>
<evidence type="ECO:0000313" key="10">
    <source>
        <dbReference type="EMBL" id="TCV99481.1"/>
    </source>
</evidence>
<organism evidence="10 11">
    <name type="scientific">Longibaculum muris</name>
    <dbReference type="NCBI Taxonomy" id="1796628"/>
    <lineage>
        <taxon>Bacteria</taxon>
        <taxon>Bacillati</taxon>
        <taxon>Bacillota</taxon>
        <taxon>Erysipelotrichia</taxon>
        <taxon>Erysipelotrichales</taxon>
        <taxon>Coprobacillaceae</taxon>
        <taxon>Longibaculum</taxon>
    </lineage>
</organism>
<dbReference type="PANTHER" id="PTHR32502:SF8">
    <property type="entry name" value="N-ACETYLGALACTOSAMINE PERMEASE IIC COMPONENT 1"/>
    <property type="match status" value="1"/>
</dbReference>
<keyword evidence="5" id="KW-0598">Phosphotransferase system</keyword>
<feature type="transmembrane region" description="Helical" evidence="9">
    <location>
        <begin position="205"/>
        <end position="238"/>
    </location>
</feature>
<dbReference type="InterPro" id="IPR050303">
    <property type="entry name" value="GatZ_KbaZ_carbometab"/>
</dbReference>
<dbReference type="GeneID" id="98915348"/>
<feature type="transmembrane region" description="Helical" evidence="9">
    <location>
        <begin position="138"/>
        <end position="159"/>
    </location>
</feature>
<evidence type="ECO:0000256" key="2">
    <source>
        <dbReference type="ARBA" id="ARBA00022448"/>
    </source>
</evidence>
<evidence type="ECO:0000256" key="7">
    <source>
        <dbReference type="ARBA" id="ARBA00022989"/>
    </source>
</evidence>
<comment type="caution">
    <text evidence="10">The sequence shown here is derived from an EMBL/GenBank/DDBJ whole genome shotgun (WGS) entry which is preliminary data.</text>
</comment>
<dbReference type="PROSITE" id="PS51106">
    <property type="entry name" value="PTS_EIIC_TYPE_4"/>
    <property type="match status" value="1"/>
</dbReference>
<evidence type="ECO:0000313" key="11">
    <source>
        <dbReference type="Proteomes" id="UP000295515"/>
    </source>
</evidence>
<comment type="subcellular location">
    <subcellularLocation>
        <location evidence="1">Cell membrane</location>
        <topology evidence="1">Multi-pass membrane protein</topology>
    </subcellularLocation>
</comment>
<dbReference type="InterPro" id="IPR004700">
    <property type="entry name" value="PTS_IIC_man"/>
</dbReference>
<evidence type="ECO:0000256" key="1">
    <source>
        <dbReference type="ARBA" id="ARBA00004651"/>
    </source>
</evidence>
<gene>
    <name evidence="10" type="ORF">EDD60_10963</name>
</gene>
<dbReference type="GO" id="GO:0009401">
    <property type="term" value="P:phosphoenolpyruvate-dependent sugar phosphotransferase system"/>
    <property type="evidence" value="ECO:0007669"/>
    <property type="project" value="UniProtKB-KW"/>
</dbReference>
<name>A0A4R3Z510_9FIRM</name>
<keyword evidence="8 9" id="KW-0472">Membrane</keyword>
<dbReference type="Pfam" id="PF03609">
    <property type="entry name" value="EII-Sor"/>
    <property type="match status" value="1"/>
</dbReference>
<sequence>MLFKAIIVGLIAVFARIDSRMLGRLNFERPLITCTLVGLFLGDVKVGLLVGAQMEMVSLGFMSIGASGFDMNMGSIAGCALVILTGAKIETALAIATPMTLLITLIETAASVVRISMTHMIDNYVDKSEYKKAKLVDIFWGPMLYAVCTFVPVFMAVYLGADVINAIVNAVPQFVLDGITLGANLVAFFGFAMLLSVMINKKNAIFFFFGFAIAAYSGLSLTAIAIISIIMAVLFYQIKYGDGSLQLSSNGQADDYDELEDDLDD</sequence>
<feature type="transmembrane region" description="Helical" evidence="9">
    <location>
        <begin position="93"/>
        <end position="117"/>
    </location>
</feature>
<dbReference type="GO" id="GO:0005886">
    <property type="term" value="C:plasma membrane"/>
    <property type="evidence" value="ECO:0007669"/>
    <property type="project" value="UniProtKB-SubCell"/>
</dbReference>
<keyword evidence="4" id="KW-0762">Sugar transport</keyword>
<evidence type="ECO:0000256" key="5">
    <source>
        <dbReference type="ARBA" id="ARBA00022683"/>
    </source>
</evidence>
<evidence type="ECO:0000256" key="3">
    <source>
        <dbReference type="ARBA" id="ARBA00022475"/>
    </source>
</evidence>
<accession>A0A4R3Z510</accession>
<keyword evidence="6 9" id="KW-0812">Transmembrane</keyword>
<feature type="transmembrane region" description="Helical" evidence="9">
    <location>
        <begin position="64"/>
        <end position="87"/>
    </location>
</feature>
<dbReference type="Proteomes" id="UP000295515">
    <property type="component" value="Unassembled WGS sequence"/>
</dbReference>
<keyword evidence="2" id="KW-0813">Transport</keyword>
<dbReference type="RefSeq" id="WP_066445841.1">
    <property type="nucleotide sequence ID" value="NZ_CAUWFI010000010.1"/>
</dbReference>
<proteinExistence type="predicted"/>
<feature type="transmembrane region" description="Helical" evidence="9">
    <location>
        <begin position="29"/>
        <end position="52"/>
    </location>
</feature>
<dbReference type="AlphaFoldDB" id="A0A4R3Z510"/>
<evidence type="ECO:0000256" key="4">
    <source>
        <dbReference type="ARBA" id="ARBA00022597"/>
    </source>
</evidence>
<dbReference type="PANTHER" id="PTHR32502">
    <property type="entry name" value="N-ACETYLGALACTOSAMINE PERMEASE II COMPONENT-RELATED"/>
    <property type="match status" value="1"/>
</dbReference>
<keyword evidence="11" id="KW-1185">Reference proteome</keyword>
<keyword evidence="3" id="KW-1003">Cell membrane</keyword>
<reference evidence="10 11" key="1">
    <citation type="submission" date="2019-03" db="EMBL/GenBank/DDBJ databases">
        <title>Genomic Encyclopedia of Type Strains, Phase IV (KMG-IV): sequencing the most valuable type-strain genomes for metagenomic binning, comparative biology and taxonomic classification.</title>
        <authorList>
            <person name="Goeker M."/>
        </authorList>
    </citation>
    <scope>NUCLEOTIDE SEQUENCE [LARGE SCALE GENOMIC DNA]</scope>
    <source>
        <strain evidence="10 11">DSM 29487</strain>
    </source>
</reference>
<evidence type="ECO:0000256" key="8">
    <source>
        <dbReference type="ARBA" id="ARBA00023136"/>
    </source>
</evidence>
<protein>
    <submittedName>
        <fullName evidence="10">PTS system mannose-specific IIC component</fullName>
    </submittedName>
</protein>